<dbReference type="Proteomes" id="UP000001887">
    <property type="component" value="Chromosome"/>
</dbReference>
<proteinExistence type="predicted"/>
<dbReference type="KEGG" id="psl:Psta_1598"/>
<dbReference type="HOGENOM" id="CLU_030011_5_0_0"/>
<organism evidence="1 2">
    <name type="scientific">Pirellula staleyi (strain ATCC 27377 / DSM 6068 / ICPB 4128)</name>
    <name type="common">Pirella staleyi</name>
    <dbReference type="NCBI Taxonomy" id="530564"/>
    <lineage>
        <taxon>Bacteria</taxon>
        <taxon>Pseudomonadati</taxon>
        <taxon>Planctomycetota</taxon>
        <taxon>Planctomycetia</taxon>
        <taxon>Pirellulales</taxon>
        <taxon>Pirellulaceae</taxon>
        <taxon>Pirellula</taxon>
    </lineage>
</organism>
<keyword evidence="2" id="KW-1185">Reference proteome</keyword>
<dbReference type="OrthoDB" id="9790058at2"/>
<dbReference type="STRING" id="530564.Psta_1598"/>
<gene>
    <name evidence="1" type="ordered locus">Psta_1598</name>
</gene>
<evidence type="ECO:0000313" key="2">
    <source>
        <dbReference type="Proteomes" id="UP000001887"/>
    </source>
</evidence>
<dbReference type="AlphaFoldDB" id="D2QY59"/>
<sequence length="494" mass="53704" precursor="true">MTRYRSADSLRSYLVAMVVGWLALLASASLSAAEPAKKQMLVGAYAIDISPLEFPVIVNGGMTERTANSLVDHLHARCFVLSDGTETIAIAVIDNCMVPRDLLDEAKRMASEATGIKPNRMLMSSTHTHSAPSVHGCLGSGVDEPYRRMLPAQIAKGIVEAKKRMIPARIGWAVGRDENNVACRHWVMEPGAAPTNPFGGTKDDTVMMHPGHDNPKKIRATGEPDPEIPIVSFTTTDGKPLAVLTNYSLHYVGAPAISADYFADVCDEMTKLLGASEIPTFMAAHSNATSGDMWLMDYTKPKRAMFDKLSVAKEVAAAAHAAMANIEYFDWVPIVMDEQLLNVDVRMPSAQEVTVAKEFMKSFEGRLPKNVPEVYARETVLLSEMPPSRELKLQAIRLGDLGIASIPNETYSSTGLAIKKASPIKTTMCIELANGCEGYIPPEELHPLGGYTTWRARTACLVPKAEGMIRAELVKMLTKIASQRTNELSVASAK</sequence>
<dbReference type="eggNOG" id="COG3356">
    <property type="taxonomic scope" value="Bacteria"/>
</dbReference>
<dbReference type="EMBL" id="CP001848">
    <property type="protein sequence ID" value="ADB16273.1"/>
    <property type="molecule type" value="Genomic_DNA"/>
</dbReference>
<protein>
    <recommendedName>
        <fullName evidence="3">Neutral/alkaline non-lysosomal ceramidase N-terminal domain-containing protein</fullName>
    </recommendedName>
</protein>
<evidence type="ECO:0008006" key="3">
    <source>
        <dbReference type="Google" id="ProtNLM"/>
    </source>
</evidence>
<name>D2QY59_PIRSD</name>
<reference evidence="1 2" key="1">
    <citation type="journal article" date="2009" name="Stand. Genomic Sci.">
        <title>Complete genome sequence of Pirellula staleyi type strain (ATCC 27377).</title>
        <authorList>
            <person name="Clum A."/>
            <person name="Tindall B.J."/>
            <person name="Sikorski J."/>
            <person name="Ivanova N."/>
            <person name="Mavrommatis K."/>
            <person name="Lucas S."/>
            <person name="Glavina del Rio T."/>
            <person name="Nolan M."/>
            <person name="Chen F."/>
            <person name="Tice H."/>
            <person name="Pitluck S."/>
            <person name="Cheng J.F."/>
            <person name="Chertkov O."/>
            <person name="Brettin T."/>
            <person name="Han C."/>
            <person name="Detter J.C."/>
            <person name="Kuske C."/>
            <person name="Bruce D."/>
            <person name="Goodwin L."/>
            <person name="Ovchinikova G."/>
            <person name="Pati A."/>
            <person name="Mikhailova N."/>
            <person name="Chen A."/>
            <person name="Palaniappan K."/>
            <person name="Land M."/>
            <person name="Hauser L."/>
            <person name="Chang Y.J."/>
            <person name="Jeffries C.D."/>
            <person name="Chain P."/>
            <person name="Rohde M."/>
            <person name="Goker M."/>
            <person name="Bristow J."/>
            <person name="Eisen J.A."/>
            <person name="Markowitz V."/>
            <person name="Hugenholtz P."/>
            <person name="Kyrpides N.C."/>
            <person name="Klenk H.P."/>
            <person name="Lapidus A."/>
        </authorList>
    </citation>
    <scope>NUCLEOTIDE SEQUENCE [LARGE SCALE GENOMIC DNA]</scope>
    <source>
        <strain evidence="2">ATCC 27377 / DSM 6068 / ICPB 4128</strain>
    </source>
</reference>
<accession>D2QY59</accession>
<evidence type="ECO:0000313" key="1">
    <source>
        <dbReference type="EMBL" id="ADB16273.1"/>
    </source>
</evidence>